<dbReference type="PANTHER" id="PTHR21716">
    <property type="entry name" value="TRANSMEMBRANE PROTEIN"/>
    <property type="match status" value="1"/>
</dbReference>
<dbReference type="Pfam" id="PF01594">
    <property type="entry name" value="AI-2E_transport"/>
    <property type="match status" value="1"/>
</dbReference>
<keyword evidence="8" id="KW-1185">Reference proteome</keyword>
<evidence type="ECO:0000313" key="8">
    <source>
        <dbReference type="Proteomes" id="UP000596092"/>
    </source>
</evidence>
<evidence type="ECO:0000256" key="6">
    <source>
        <dbReference type="SAM" id="Phobius"/>
    </source>
</evidence>
<dbReference type="KEGG" id="dog:HP555_05065"/>
<feature type="transmembrane region" description="Helical" evidence="6">
    <location>
        <begin position="58"/>
        <end position="83"/>
    </location>
</feature>
<comment type="similarity">
    <text evidence="2">Belongs to the autoinducer-2 exporter (AI-2E) (TC 2.A.86) family.</text>
</comment>
<dbReference type="AlphaFoldDB" id="A0A7T5VCI5"/>
<dbReference type="Proteomes" id="UP000596092">
    <property type="component" value="Chromosome"/>
</dbReference>
<feature type="transmembrane region" description="Helical" evidence="6">
    <location>
        <begin position="158"/>
        <end position="179"/>
    </location>
</feature>
<name>A0A7T5VCI5_9BACT</name>
<evidence type="ECO:0000313" key="7">
    <source>
        <dbReference type="EMBL" id="QQG65276.1"/>
    </source>
</evidence>
<keyword evidence="3 6" id="KW-0812">Transmembrane</keyword>
<evidence type="ECO:0000256" key="3">
    <source>
        <dbReference type="ARBA" id="ARBA00022692"/>
    </source>
</evidence>
<reference evidence="7 8" key="1">
    <citation type="submission" date="2020-05" db="EMBL/GenBank/DDBJ databases">
        <title>Complete genome of Desulfobulbus oligotrophicus.</title>
        <authorList>
            <person name="Podar M."/>
        </authorList>
    </citation>
    <scope>NUCLEOTIDE SEQUENCE [LARGE SCALE GENOMIC DNA]</scope>
    <source>
        <strain evidence="7 8">Prop6</strain>
    </source>
</reference>
<gene>
    <name evidence="7" type="ORF">HP555_05065</name>
</gene>
<evidence type="ECO:0000256" key="2">
    <source>
        <dbReference type="ARBA" id="ARBA00009773"/>
    </source>
</evidence>
<dbReference type="GO" id="GO:0016020">
    <property type="term" value="C:membrane"/>
    <property type="evidence" value="ECO:0007669"/>
    <property type="project" value="UniProtKB-SubCell"/>
</dbReference>
<proteinExistence type="inferred from homology"/>
<evidence type="ECO:0000256" key="1">
    <source>
        <dbReference type="ARBA" id="ARBA00004141"/>
    </source>
</evidence>
<dbReference type="RefSeq" id="WP_199264098.1">
    <property type="nucleotide sequence ID" value="NZ_CP054140.1"/>
</dbReference>
<feature type="transmembrane region" description="Helical" evidence="6">
    <location>
        <begin position="244"/>
        <end position="269"/>
    </location>
</feature>
<comment type="subcellular location">
    <subcellularLocation>
        <location evidence="1">Membrane</location>
        <topology evidence="1">Multi-pass membrane protein</topology>
    </subcellularLocation>
</comment>
<dbReference type="InterPro" id="IPR002549">
    <property type="entry name" value="AI-2E-like"/>
</dbReference>
<keyword evidence="4 6" id="KW-1133">Transmembrane helix</keyword>
<organism evidence="7 8">
    <name type="scientific">Desulfobulbus oligotrophicus</name>
    <dbReference type="NCBI Taxonomy" id="1909699"/>
    <lineage>
        <taxon>Bacteria</taxon>
        <taxon>Pseudomonadati</taxon>
        <taxon>Thermodesulfobacteriota</taxon>
        <taxon>Desulfobulbia</taxon>
        <taxon>Desulfobulbales</taxon>
        <taxon>Desulfobulbaceae</taxon>
        <taxon>Desulfobulbus</taxon>
    </lineage>
</organism>
<evidence type="ECO:0000256" key="4">
    <source>
        <dbReference type="ARBA" id="ARBA00022989"/>
    </source>
</evidence>
<accession>A0A7T5VCI5</accession>
<feature type="transmembrane region" description="Helical" evidence="6">
    <location>
        <begin position="314"/>
        <end position="340"/>
    </location>
</feature>
<sequence length="360" mass="39727">MQTPTHIQRVTFLFLFFITTLMLGLVLWPFWTQLFLAFLLASVFYPVYSRLNSAIRPWGAATLTCLLITLCIFFPLLFCIGALSVEIPAMITLIKGNEILSLFQNDLHSKSLIHQGQTLLGELGVYFNLDRLTGLIAELSTTAALFIYNQVSGWATNILRFVLQFVIVIIGVFFLLIEFDRLINFLLRLSPLPASQNRSLIARFSSISGVLLIGNSLSGVLQGICGGIYFAAMGLTSPVLWGSVMAVVAFMPIVGVGLVLLPAALILLLTGNSWQALSTVLFYLLLTFIVDYLIKPRFIGNQAKLPPLLVLLSIIGGMSLSGLIGIIYGPLTVTAFFTLVDMYLLEYQPYFDYREPGDGS</sequence>
<feature type="transmembrane region" description="Helical" evidence="6">
    <location>
        <begin position="276"/>
        <end position="294"/>
    </location>
</feature>
<dbReference type="EMBL" id="CP054140">
    <property type="protein sequence ID" value="QQG65276.1"/>
    <property type="molecule type" value="Genomic_DNA"/>
</dbReference>
<evidence type="ECO:0000256" key="5">
    <source>
        <dbReference type="ARBA" id="ARBA00023136"/>
    </source>
</evidence>
<keyword evidence="5 6" id="KW-0472">Membrane</keyword>
<dbReference type="PANTHER" id="PTHR21716:SF4">
    <property type="entry name" value="TRANSMEMBRANE PROTEIN 245"/>
    <property type="match status" value="1"/>
</dbReference>
<protein>
    <submittedName>
        <fullName evidence="7">AI-2E family transporter</fullName>
    </submittedName>
</protein>
<feature type="transmembrane region" description="Helical" evidence="6">
    <location>
        <begin position="12"/>
        <end position="28"/>
    </location>
</feature>
<feature type="transmembrane region" description="Helical" evidence="6">
    <location>
        <begin position="200"/>
        <end position="232"/>
    </location>
</feature>